<protein>
    <recommendedName>
        <fullName evidence="1">Rhodanese domain-containing protein</fullName>
    </recommendedName>
</protein>
<evidence type="ECO:0000259" key="1">
    <source>
        <dbReference type="PROSITE" id="PS50206"/>
    </source>
</evidence>
<feature type="domain" description="Rhodanese" evidence="1">
    <location>
        <begin position="52"/>
        <end position="142"/>
    </location>
</feature>
<dbReference type="PANTHER" id="PTHR45431:SF3">
    <property type="entry name" value="RHODANESE-LIKE DOMAIN-CONTAINING PROTEIN 15, CHLOROPLASTIC"/>
    <property type="match status" value="1"/>
</dbReference>
<dbReference type="SUPFAM" id="SSF52821">
    <property type="entry name" value="Rhodanese/Cell cycle control phosphatase"/>
    <property type="match status" value="1"/>
</dbReference>
<sequence>MSHWNKTLGIVLGLMVASCSNNPSQSADSNVEEKASAISLVDASSASKLLEEDKTAVLLDVRTPEEFNAGHIDGAENIDFKSPDFVDKIGNLAKDKHYVVYCGSGKRSGKATAKMDELGFTKITDVDGGITAWSAANLPLVQ</sequence>
<dbReference type="AlphaFoldDB" id="A0A3B0SDA0"/>
<dbReference type="PROSITE" id="PS50206">
    <property type="entry name" value="RHODANESE_3"/>
    <property type="match status" value="1"/>
</dbReference>
<evidence type="ECO:0000313" key="2">
    <source>
        <dbReference type="EMBL" id="VAV92985.1"/>
    </source>
</evidence>
<dbReference type="PANTHER" id="PTHR45431">
    <property type="entry name" value="RHODANESE-LIKE DOMAIN-CONTAINING PROTEIN 15, CHLOROPLASTIC"/>
    <property type="match status" value="1"/>
</dbReference>
<dbReference type="SMART" id="SM00450">
    <property type="entry name" value="RHOD"/>
    <property type="match status" value="1"/>
</dbReference>
<accession>A0A3B0SDA0</accession>
<dbReference type="CDD" id="cd00158">
    <property type="entry name" value="RHOD"/>
    <property type="match status" value="1"/>
</dbReference>
<name>A0A3B0SDA0_9ZZZZ</name>
<dbReference type="InterPro" id="IPR001763">
    <property type="entry name" value="Rhodanese-like_dom"/>
</dbReference>
<dbReference type="InterPro" id="IPR052367">
    <property type="entry name" value="Thiosulfate_ST/Rhodanese-like"/>
</dbReference>
<dbReference type="InterPro" id="IPR036873">
    <property type="entry name" value="Rhodanese-like_dom_sf"/>
</dbReference>
<dbReference type="Pfam" id="PF00581">
    <property type="entry name" value="Rhodanese"/>
    <property type="match status" value="1"/>
</dbReference>
<gene>
    <name evidence="2" type="ORF">MNBD_ALPHA04-11</name>
</gene>
<reference evidence="2" key="1">
    <citation type="submission" date="2018-06" db="EMBL/GenBank/DDBJ databases">
        <authorList>
            <person name="Zhirakovskaya E."/>
        </authorList>
    </citation>
    <scope>NUCLEOTIDE SEQUENCE</scope>
</reference>
<dbReference type="Gene3D" id="3.40.250.10">
    <property type="entry name" value="Rhodanese-like domain"/>
    <property type="match status" value="1"/>
</dbReference>
<proteinExistence type="predicted"/>
<dbReference type="PROSITE" id="PS51257">
    <property type="entry name" value="PROKAR_LIPOPROTEIN"/>
    <property type="match status" value="1"/>
</dbReference>
<organism evidence="2">
    <name type="scientific">hydrothermal vent metagenome</name>
    <dbReference type="NCBI Taxonomy" id="652676"/>
    <lineage>
        <taxon>unclassified sequences</taxon>
        <taxon>metagenomes</taxon>
        <taxon>ecological metagenomes</taxon>
    </lineage>
</organism>
<dbReference type="EMBL" id="UOEF01000152">
    <property type="protein sequence ID" value="VAV92985.1"/>
    <property type="molecule type" value="Genomic_DNA"/>
</dbReference>